<dbReference type="AlphaFoldDB" id="A0A5C3N0T1"/>
<gene>
    <name evidence="2" type="ORF">OE88DRAFT_1735781</name>
</gene>
<evidence type="ECO:0000256" key="1">
    <source>
        <dbReference type="SAM" id="MobiDB-lite"/>
    </source>
</evidence>
<evidence type="ECO:0000313" key="2">
    <source>
        <dbReference type="EMBL" id="TFK51070.1"/>
    </source>
</evidence>
<feature type="compositionally biased region" description="Basic and acidic residues" evidence="1">
    <location>
        <begin position="1"/>
        <end position="10"/>
    </location>
</feature>
<protein>
    <submittedName>
        <fullName evidence="2">Uncharacterized protein</fullName>
    </submittedName>
</protein>
<keyword evidence="3" id="KW-1185">Reference proteome</keyword>
<dbReference type="Proteomes" id="UP000305948">
    <property type="component" value="Unassembled WGS sequence"/>
</dbReference>
<feature type="region of interest" description="Disordered" evidence="1">
    <location>
        <begin position="1"/>
        <end position="44"/>
    </location>
</feature>
<reference evidence="2 3" key="1">
    <citation type="journal article" date="2019" name="Nat. Ecol. Evol.">
        <title>Megaphylogeny resolves global patterns of mushroom evolution.</title>
        <authorList>
            <person name="Varga T."/>
            <person name="Krizsan K."/>
            <person name="Foldi C."/>
            <person name="Dima B."/>
            <person name="Sanchez-Garcia M."/>
            <person name="Sanchez-Ramirez S."/>
            <person name="Szollosi G.J."/>
            <person name="Szarkandi J.G."/>
            <person name="Papp V."/>
            <person name="Albert L."/>
            <person name="Andreopoulos W."/>
            <person name="Angelini C."/>
            <person name="Antonin V."/>
            <person name="Barry K.W."/>
            <person name="Bougher N.L."/>
            <person name="Buchanan P."/>
            <person name="Buyck B."/>
            <person name="Bense V."/>
            <person name="Catcheside P."/>
            <person name="Chovatia M."/>
            <person name="Cooper J."/>
            <person name="Damon W."/>
            <person name="Desjardin D."/>
            <person name="Finy P."/>
            <person name="Geml J."/>
            <person name="Haridas S."/>
            <person name="Hughes K."/>
            <person name="Justo A."/>
            <person name="Karasinski D."/>
            <person name="Kautmanova I."/>
            <person name="Kiss B."/>
            <person name="Kocsube S."/>
            <person name="Kotiranta H."/>
            <person name="LaButti K.M."/>
            <person name="Lechner B.E."/>
            <person name="Liimatainen K."/>
            <person name="Lipzen A."/>
            <person name="Lukacs Z."/>
            <person name="Mihaltcheva S."/>
            <person name="Morgado L.N."/>
            <person name="Niskanen T."/>
            <person name="Noordeloos M.E."/>
            <person name="Ohm R.A."/>
            <person name="Ortiz-Santana B."/>
            <person name="Ovrebo C."/>
            <person name="Racz N."/>
            <person name="Riley R."/>
            <person name="Savchenko A."/>
            <person name="Shiryaev A."/>
            <person name="Soop K."/>
            <person name="Spirin V."/>
            <person name="Szebenyi C."/>
            <person name="Tomsovsky M."/>
            <person name="Tulloss R.E."/>
            <person name="Uehling J."/>
            <person name="Grigoriev I.V."/>
            <person name="Vagvolgyi C."/>
            <person name="Papp T."/>
            <person name="Martin F.M."/>
            <person name="Miettinen O."/>
            <person name="Hibbett D.S."/>
            <person name="Nagy L.G."/>
        </authorList>
    </citation>
    <scope>NUCLEOTIDE SEQUENCE [LARGE SCALE GENOMIC DNA]</scope>
    <source>
        <strain evidence="2 3">OMC1185</strain>
    </source>
</reference>
<sequence>MPKETREKRPGLQRGIPYDTSRIRGATVQTAVAGRPQDESGDKADNLLMTYNLVPFPETSEWSTVNHKPSPRRGIMRKTAVPSLRRVGADTREKGATRKVRFLEGGTARIGDRMDTEGRERTVNKHDKLSSVPPETNQKTDLEGYAADNESSRAAGKGAAMVQLQHRLEALGI</sequence>
<organism evidence="2 3">
    <name type="scientific">Heliocybe sulcata</name>
    <dbReference type="NCBI Taxonomy" id="5364"/>
    <lineage>
        <taxon>Eukaryota</taxon>
        <taxon>Fungi</taxon>
        <taxon>Dikarya</taxon>
        <taxon>Basidiomycota</taxon>
        <taxon>Agaricomycotina</taxon>
        <taxon>Agaricomycetes</taxon>
        <taxon>Gloeophyllales</taxon>
        <taxon>Gloeophyllaceae</taxon>
        <taxon>Heliocybe</taxon>
    </lineage>
</organism>
<feature type="compositionally biased region" description="Basic and acidic residues" evidence="1">
    <location>
        <begin position="110"/>
        <end position="129"/>
    </location>
</feature>
<proteinExistence type="predicted"/>
<evidence type="ECO:0000313" key="3">
    <source>
        <dbReference type="Proteomes" id="UP000305948"/>
    </source>
</evidence>
<feature type="region of interest" description="Disordered" evidence="1">
    <location>
        <begin position="104"/>
        <end position="158"/>
    </location>
</feature>
<dbReference type="EMBL" id="ML213512">
    <property type="protein sequence ID" value="TFK51070.1"/>
    <property type="molecule type" value="Genomic_DNA"/>
</dbReference>
<accession>A0A5C3N0T1</accession>
<name>A0A5C3N0T1_9AGAM</name>